<dbReference type="EMBL" id="JBHSHJ010000008">
    <property type="protein sequence ID" value="MFC4789487.1"/>
    <property type="molecule type" value="Genomic_DNA"/>
</dbReference>
<dbReference type="RefSeq" id="WP_382432914.1">
    <property type="nucleotide sequence ID" value="NZ_JBHSHJ010000008.1"/>
</dbReference>
<dbReference type="PANTHER" id="PTHR45138">
    <property type="entry name" value="REGULATORY COMPONENTS OF SENSORY TRANSDUCTION SYSTEM"/>
    <property type="match status" value="1"/>
</dbReference>
<dbReference type="PROSITE" id="PS50887">
    <property type="entry name" value="GGDEF"/>
    <property type="match status" value="1"/>
</dbReference>
<feature type="transmembrane region" description="Helical" evidence="3">
    <location>
        <begin position="73"/>
        <end position="92"/>
    </location>
</feature>
<dbReference type="Pfam" id="PF00990">
    <property type="entry name" value="GGDEF"/>
    <property type="match status" value="1"/>
</dbReference>
<keyword evidence="3" id="KW-0812">Transmembrane</keyword>
<feature type="transmembrane region" description="Helical" evidence="3">
    <location>
        <begin position="152"/>
        <end position="173"/>
    </location>
</feature>
<keyword evidence="3" id="KW-0472">Membrane</keyword>
<keyword evidence="6" id="KW-0548">Nucleotidyltransferase</keyword>
<keyword evidence="7" id="KW-1185">Reference proteome</keyword>
<dbReference type="InterPro" id="IPR050469">
    <property type="entry name" value="Diguanylate_Cyclase"/>
</dbReference>
<dbReference type="SUPFAM" id="SSF55073">
    <property type="entry name" value="Nucleotide cyclase"/>
    <property type="match status" value="1"/>
</dbReference>
<comment type="caution">
    <text evidence="6">The sequence shown here is derived from an EMBL/GenBank/DDBJ whole genome shotgun (WGS) entry which is preliminary data.</text>
</comment>
<feature type="transmembrane region" description="Helical" evidence="3">
    <location>
        <begin position="126"/>
        <end position="146"/>
    </location>
</feature>
<dbReference type="CDD" id="cd01949">
    <property type="entry name" value="GGDEF"/>
    <property type="match status" value="1"/>
</dbReference>
<dbReference type="SUPFAM" id="SSF55785">
    <property type="entry name" value="PYP-like sensor domain (PAS domain)"/>
    <property type="match status" value="1"/>
</dbReference>
<dbReference type="InterPro" id="IPR043128">
    <property type="entry name" value="Rev_trsase/Diguanyl_cyclase"/>
</dbReference>
<dbReference type="Proteomes" id="UP001596001">
    <property type="component" value="Unassembled WGS sequence"/>
</dbReference>
<comment type="catalytic activity">
    <reaction evidence="2">
        <text>2 GTP = 3',3'-c-di-GMP + 2 diphosphate</text>
        <dbReference type="Rhea" id="RHEA:24898"/>
        <dbReference type="ChEBI" id="CHEBI:33019"/>
        <dbReference type="ChEBI" id="CHEBI:37565"/>
        <dbReference type="ChEBI" id="CHEBI:58805"/>
        <dbReference type="EC" id="2.7.7.65"/>
    </reaction>
</comment>
<dbReference type="PANTHER" id="PTHR45138:SF9">
    <property type="entry name" value="DIGUANYLATE CYCLASE DGCM-RELATED"/>
    <property type="match status" value="1"/>
</dbReference>
<dbReference type="InterPro" id="IPR000160">
    <property type="entry name" value="GGDEF_dom"/>
</dbReference>
<reference evidence="7" key="1">
    <citation type="journal article" date="2019" name="Int. J. Syst. Evol. Microbiol.">
        <title>The Global Catalogue of Microorganisms (GCM) 10K type strain sequencing project: providing services to taxonomists for standard genome sequencing and annotation.</title>
        <authorList>
            <consortium name="The Broad Institute Genomics Platform"/>
            <consortium name="The Broad Institute Genome Sequencing Center for Infectious Disease"/>
            <person name="Wu L."/>
            <person name="Ma J."/>
        </authorList>
    </citation>
    <scope>NUCLEOTIDE SEQUENCE [LARGE SCALE GENOMIC DNA]</scope>
    <source>
        <strain evidence="7">CCUG 49452</strain>
    </source>
</reference>
<dbReference type="GO" id="GO:0052621">
    <property type="term" value="F:diguanylate cyclase activity"/>
    <property type="evidence" value="ECO:0007669"/>
    <property type="project" value="UniProtKB-EC"/>
</dbReference>
<evidence type="ECO:0000259" key="4">
    <source>
        <dbReference type="PROSITE" id="PS50113"/>
    </source>
</evidence>
<dbReference type="InterPro" id="IPR000700">
    <property type="entry name" value="PAS-assoc_C"/>
</dbReference>
<keyword evidence="6" id="KW-0808">Transferase</keyword>
<dbReference type="SMART" id="SM00267">
    <property type="entry name" value="GGDEF"/>
    <property type="match status" value="1"/>
</dbReference>
<feature type="domain" description="GGDEF" evidence="5">
    <location>
        <begin position="379"/>
        <end position="514"/>
    </location>
</feature>
<evidence type="ECO:0000313" key="7">
    <source>
        <dbReference type="Proteomes" id="UP001596001"/>
    </source>
</evidence>
<dbReference type="PROSITE" id="PS50113">
    <property type="entry name" value="PAC"/>
    <property type="match status" value="1"/>
</dbReference>
<dbReference type="Gene3D" id="3.30.450.20">
    <property type="entry name" value="PAS domain"/>
    <property type="match status" value="1"/>
</dbReference>
<evidence type="ECO:0000313" key="6">
    <source>
        <dbReference type="EMBL" id="MFC4789487.1"/>
    </source>
</evidence>
<proteinExistence type="predicted"/>
<evidence type="ECO:0000259" key="5">
    <source>
        <dbReference type="PROSITE" id="PS50887"/>
    </source>
</evidence>
<feature type="domain" description="PAC" evidence="4">
    <location>
        <begin position="297"/>
        <end position="347"/>
    </location>
</feature>
<dbReference type="Gene3D" id="3.30.70.270">
    <property type="match status" value="1"/>
</dbReference>
<evidence type="ECO:0000256" key="2">
    <source>
        <dbReference type="ARBA" id="ARBA00034247"/>
    </source>
</evidence>
<evidence type="ECO:0000256" key="1">
    <source>
        <dbReference type="ARBA" id="ARBA00012528"/>
    </source>
</evidence>
<organism evidence="6 7">
    <name type="scientific">Giesbergeria sinuosa</name>
    <dbReference type="NCBI Taxonomy" id="80883"/>
    <lineage>
        <taxon>Bacteria</taxon>
        <taxon>Pseudomonadati</taxon>
        <taxon>Pseudomonadota</taxon>
        <taxon>Betaproteobacteria</taxon>
        <taxon>Burkholderiales</taxon>
        <taxon>Comamonadaceae</taxon>
        <taxon>Giesbergeria</taxon>
    </lineage>
</organism>
<gene>
    <name evidence="6" type="ORF">ACFO6X_10910</name>
</gene>
<dbReference type="InterPro" id="IPR035965">
    <property type="entry name" value="PAS-like_dom_sf"/>
</dbReference>
<sequence length="518" mass="56925">MILRLLQAEAAYDGLLWPYRVRADRIMVWMNLFLLLVCTALAPWRATYAVVGLVGLPTMLLAYALAQAWPGQLVTRLFMGCAFMAYTGLIIHQSGGDIEAHFAAFGLIGVLLYYRDWRSIVAATVFIYLHHLVLGYAQTLGVPVYVFDQNNFWVLFGVHVAYFLPFIAMMVYLSVWLRREGYEAQHVIVLAQQVVQGNLMDDGTPSAVLAHGNMPLVAAVQQMKRRLLDLLKVLPVAAAVVRIDTGTIVSINEAWERRIGPLGGKDDRIGESPIWADPATWSDLIARMHSAAEKLINKTEVVLRKNDGTPMICELSIVLHEGVTPVMAILTVEDITLRRRAEETMKRLAFRDALTDLPNRASLQVALELAINARDQGGQSGVLVMLDLDGFKPVNDHYGHDAGDEVLRTIGTRLQWLNQRADVAARLGGDEFCLVLGHGITAPEAVATAEQVIAAVSQPIRLGDGGPSVCVGASAGVACLTPEVHNIEDWLKRADEALYRAKRSGKNRVCTAPECQMG</sequence>
<evidence type="ECO:0000256" key="3">
    <source>
        <dbReference type="SAM" id="Phobius"/>
    </source>
</evidence>
<dbReference type="EC" id="2.7.7.65" evidence="1"/>
<dbReference type="InterPro" id="IPR029787">
    <property type="entry name" value="Nucleotide_cyclase"/>
</dbReference>
<feature type="transmembrane region" description="Helical" evidence="3">
    <location>
        <begin position="98"/>
        <end position="114"/>
    </location>
</feature>
<protein>
    <recommendedName>
        <fullName evidence="1">diguanylate cyclase</fullName>
        <ecNumber evidence="1">2.7.7.65</ecNumber>
    </recommendedName>
</protein>
<accession>A0ABV9QFJ6</accession>
<keyword evidence="3" id="KW-1133">Transmembrane helix</keyword>
<dbReference type="NCBIfam" id="TIGR00254">
    <property type="entry name" value="GGDEF"/>
    <property type="match status" value="1"/>
</dbReference>
<name>A0ABV9QFJ6_9BURK</name>